<evidence type="ECO:0000313" key="10">
    <source>
        <dbReference type="Proteomes" id="UP000308917"/>
    </source>
</evidence>
<feature type="binding site" evidence="6">
    <location>
        <position position="108"/>
    </location>
    <ligand>
        <name>FMN</name>
        <dbReference type="ChEBI" id="CHEBI:58210"/>
    </ligand>
</feature>
<feature type="binding site" evidence="6">
    <location>
        <position position="234"/>
    </location>
    <ligand>
        <name>FMN</name>
        <dbReference type="ChEBI" id="CHEBI:58210"/>
    </ligand>
</feature>
<keyword evidence="3" id="KW-0560">Oxidoreductase</keyword>
<name>A0A4S8F379_9BURK</name>
<sequence>MSNSNSKPWILNGFAMNVVGHISAGLWRHPQDQAFRYTELDHWIALAQLLEEGGFDTLFLADAVGPVDVYEGRPDAALRNGVQTPIDDPMLLVSGMAAATDHLGFGITVSTTYEQPFLLARKFTTLDHLTKGRIAWNIVTSALDSAARNLGLKQAIDHDERYNIAQEFLEVSYKLWEGSWEDGAVRNDRERGVFVDASKVHPIHHTGKYFQVRDANLSQPSVQRTPVLFQAGASSRGRTFAANNAEVVFLGGATAADIRNSIEKTREAAIAAGRSADSIRFITGATVITAATDAQAQAKYQEYLALADIEAALVLFSAWTGIDWSQYPLDHPLEYIETNAIRSALENFTRIDAEKRWTLGDIARYIGVGGLHPTFVGGPATVADALEQYAEESGVDGFNFAYAIKPGTFEDFVQYLSPELRKRGRIQPRPAQPQTLRERLQGQPQLRKDHPGRKWRTWESSEHQ</sequence>
<dbReference type="AlphaFoldDB" id="A0A4S8F379"/>
<dbReference type="InterPro" id="IPR011251">
    <property type="entry name" value="Luciferase-like_dom"/>
</dbReference>
<feature type="region of interest" description="Disordered" evidence="7">
    <location>
        <begin position="423"/>
        <end position="464"/>
    </location>
</feature>
<dbReference type="GO" id="GO:0004497">
    <property type="term" value="F:monooxygenase activity"/>
    <property type="evidence" value="ECO:0007669"/>
    <property type="project" value="UniProtKB-KW"/>
</dbReference>
<evidence type="ECO:0000256" key="4">
    <source>
        <dbReference type="ARBA" id="ARBA00023033"/>
    </source>
</evidence>
<dbReference type="SUPFAM" id="SSF51679">
    <property type="entry name" value="Bacterial luciferase-like"/>
    <property type="match status" value="1"/>
</dbReference>
<dbReference type="EMBL" id="STFG01000013">
    <property type="protein sequence ID" value="THT99621.1"/>
    <property type="molecule type" value="Genomic_DNA"/>
</dbReference>
<feature type="domain" description="Luciferase-like" evidence="8">
    <location>
        <begin position="34"/>
        <end position="396"/>
    </location>
</feature>
<dbReference type="Gene3D" id="3.20.20.30">
    <property type="entry name" value="Luciferase-like domain"/>
    <property type="match status" value="1"/>
</dbReference>
<comment type="similarity">
    <text evidence="5">Belongs to the NtaA/SnaA/DszA monooxygenase family.</text>
</comment>
<dbReference type="GO" id="GO:0016705">
    <property type="term" value="F:oxidoreductase activity, acting on paired donors, with incorporation or reduction of molecular oxygen"/>
    <property type="evidence" value="ECO:0007669"/>
    <property type="project" value="InterPro"/>
</dbReference>
<dbReference type="OrthoDB" id="9814695at2"/>
<organism evidence="9 10">
    <name type="scientific">Lampropedia puyangensis</name>
    <dbReference type="NCBI Taxonomy" id="1330072"/>
    <lineage>
        <taxon>Bacteria</taxon>
        <taxon>Pseudomonadati</taxon>
        <taxon>Pseudomonadota</taxon>
        <taxon>Betaproteobacteria</taxon>
        <taxon>Burkholderiales</taxon>
        <taxon>Comamonadaceae</taxon>
        <taxon>Lampropedia</taxon>
    </lineage>
</organism>
<dbReference type="PIRSF" id="PIRSF000337">
    <property type="entry name" value="NTA_MOA"/>
    <property type="match status" value="1"/>
</dbReference>
<gene>
    <name evidence="9" type="ORF">E9531_11760</name>
</gene>
<accession>A0A4S8F379</accession>
<evidence type="ECO:0000256" key="5">
    <source>
        <dbReference type="ARBA" id="ARBA00033748"/>
    </source>
</evidence>
<feature type="binding site" evidence="6">
    <location>
        <position position="162"/>
    </location>
    <ligand>
        <name>FMN</name>
        <dbReference type="ChEBI" id="CHEBI:58210"/>
    </ligand>
</feature>
<keyword evidence="2 6" id="KW-0288">FMN</keyword>
<reference evidence="9 10" key="1">
    <citation type="journal article" date="2015" name="Antonie Van Leeuwenhoek">
        <title>Lampropedia puyangensis sp. nov., isolated from symptomatic bark of Populus ? euramericana canker and emended description of Lampropedia hyalina (Ehrenberg 1832) Lee et al. 2004.</title>
        <authorList>
            <person name="Li Y."/>
            <person name="Wang T."/>
            <person name="Piao C.G."/>
            <person name="Wang L.F."/>
            <person name="Tian G.Z."/>
            <person name="Zhu T.H."/>
            <person name="Guo M.W."/>
        </authorList>
    </citation>
    <scope>NUCLEOTIDE SEQUENCE [LARGE SCALE GENOMIC DNA]</scope>
    <source>
        <strain evidence="9 10">2-bin</strain>
    </source>
</reference>
<evidence type="ECO:0000256" key="2">
    <source>
        <dbReference type="ARBA" id="ARBA00022643"/>
    </source>
</evidence>
<evidence type="ECO:0000256" key="7">
    <source>
        <dbReference type="SAM" id="MobiDB-lite"/>
    </source>
</evidence>
<feature type="binding site" evidence="6">
    <location>
        <position position="62"/>
    </location>
    <ligand>
        <name>FMN</name>
        <dbReference type="ChEBI" id="CHEBI:58210"/>
    </ligand>
</feature>
<dbReference type="RefSeq" id="WP_136573960.1">
    <property type="nucleotide sequence ID" value="NZ_STFG01000013.1"/>
</dbReference>
<evidence type="ECO:0000313" key="9">
    <source>
        <dbReference type="EMBL" id="THT99621.1"/>
    </source>
</evidence>
<dbReference type="InterPro" id="IPR051260">
    <property type="entry name" value="Diverse_substr_monoxygenases"/>
</dbReference>
<dbReference type="InterPro" id="IPR016215">
    <property type="entry name" value="NTA_MOA"/>
</dbReference>
<keyword evidence="4" id="KW-0503">Monooxygenase</keyword>
<comment type="caution">
    <text evidence="9">The sequence shown here is derived from an EMBL/GenBank/DDBJ whole genome shotgun (WGS) entry which is preliminary data.</text>
</comment>
<dbReference type="PANTHER" id="PTHR30011:SF16">
    <property type="entry name" value="C2H2 FINGER DOMAIN TRANSCRIPTION FACTOR (EUROFUNG)-RELATED"/>
    <property type="match status" value="1"/>
</dbReference>
<evidence type="ECO:0000259" key="8">
    <source>
        <dbReference type="Pfam" id="PF00296"/>
    </source>
</evidence>
<protein>
    <submittedName>
        <fullName evidence="9">LLM class flavin-dependent oxidoreductase</fullName>
    </submittedName>
</protein>
<feature type="binding site" evidence="6">
    <location>
        <position position="158"/>
    </location>
    <ligand>
        <name>FMN</name>
        <dbReference type="ChEBI" id="CHEBI:58210"/>
    </ligand>
</feature>
<dbReference type="PANTHER" id="PTHR30011">
    <property type="entry name" value="ALKANESULFONATE MONOOXYGENASE-RELATED"/>
    <property type="match status" value="1"/>
</dbReference>
<proteinExistence type="inferred from homology"/>
<evidence type="ECO:0000256" key="1">
    <source>
        <dbReference type="ARBA" id="ARBA00022630"/>
    </source>
</evidence>
<dbReference type="Pfam" id="PF00296">
    <property type="entry name" value="Bac_luciferase"/>
    <property type="match status" value="1"/>
</dbReference>
<evidence type="ECO:0000256" key="3">
    <source>
        <dbReference type="ARBA" id="ARBA00023002"/>
    </source>
</evidence>
<dbReference type="Proteomes" id="UP000308917">
    <property type="component" value="Unassembled WGS sequence"/>
</dbReference>
<evidence type="ECO:0000256" key="6">
    <source>
        <dbReference type="PIRSR" id="PIRSR000337-1"/>
    </source>
</evidence>
<keyword evidence="1 6" id="KW-0285">Flavoprotein</keyword>
<dbReference type="NCBIfam" id="TIGR03860">
    <property type="entry name" value="FMN_nitrolo"/>
    <property type="match status" value="1"/>
</dbReference>
<dbReference type="InterPro" id="IPR036661">
    <property type="entry name" value="Luciferase-like_sf"/>
</dbReference>
<keyword evidence="10" id="KW-1185">Reference proteome</keyword>